<dbReference type="InterPro" id="IPR036890">
    <property type="entry name" value="HATPase_C_sf"/>
</dbReference>
<name>A0ABY4ZA18_9ACTN</name>
<evidence type="ECO:0008006" key="4">
    <source>
        <dbReference type="Google" id="ProtNLM"/>
    </source>
</evidence>
<proteinExistence type="predicted"/>
<dbReference type="Gene3D" id="3.30.565.10">
    <property type="entry name" value="Histidine kinase-like ATPase, C-terminal domain"/>
    <property type="match status" value="1"/>
</dbReference>
<feature type="region of interest" description="Disordered" evidence="1">
    <location>
        <begin position="1"/>
        <end position="34"/>
    </location>
</feature>
<gene>
    <name evidence="2" type="ORF">NFX46_19815</name>
</gene>
<organism evidence="2 3">
    <name type="scientific">Streptomyces phaeoluteigriseus</name>
    <dbReference type="NCBI Taxonomy" id="114686"/>
    <lineage>
        <taxon>Bacteria</taxon>
        <taxon>Bacillati</taxon>
        <taxon>Actinomycetota</taxon>
        <taxon>Actinomycetes</taxon>
        <taxon>Kitasatosporales</taxon>
        <taxon>Streptomycetaceae</taxon>
        <taxon>Streptomyces</taxon>
        <taxon>Streptomyces aurantiacus group</taxon>
    </lineage>
</organism>
<accession>A0ABY4ZA18</accession>
<dbReference type="Proteomes" id="UP001056374">
    <property type="component" value="Chromosome"/>
</dbReference>
<evidence type="ECO:0000256" key="1">
    <source>
        <dbReference type="SAM" id="MobiDB-lite"/>
    </source>
</evidence>
<reference evidence="2" key="1">
    <citation type="submission" date="2022-06" db="EMBL/GenBank/DDBJ databases">
        <title>Complete genome sequence of soil microorganisms Streptomyces sp. Qhu-M197 isolated from Alpine meadows habitats on the Tibetan Plateau.</title>
        <authorList>
            <person name="Zhang B."/>
            <person name="Xiang X."/>
            <person name="Fan J."/>
        </authorList>
    </citation>
    <scope>NUCLEOTIDE SEQUENCE</scope>
    <source>
        <strain evidence="2">Qhu-M197</strain>
    </source>
</reference>
<feature type="compositionally biased region" description="Pro residues" evidence="1">
    <location>
        <begin position="20"/>
        <end position="30"/>
    </location>
</feature>
<dbReference type="RefSeq" id="WP_252551079.1">
    <property type="nucleotide sequence ID" value="NZ_CP099468.1"/>
</dbReference>
<dbReference type="EMBL" id="CP099468">
    <property type="protein sequence ID" value="USQ85795.1"/>
    <property type="molecule type" value="Genomic_DNA"/>
</dbReference>
<evidence type="ECO:0000313" key="2">
    <source>
        <dbReference type="EMBL" id="USQ85795.1"/>
    </source>
</evidence>
<keyword evidence="3" id="KW-1185">Reference proteome</keyword>
<protein>
    <recommendedName>
        <fullName evidence="4">ATP-binding protein</fullName>
    </recommendedName>
</protein>
<sequence length="65" mass="7068">MDRSAAGRRLARITVWDTSPHPPAPQPPDPQRIGGQGLRIVQAVSRLTVDAHPAGKRVRAEIELP</sequence>
<evidence type="ECO:0000313" key="3">
    <source>
        <dbReference type="Proteomes" id="UP001056374"/>
    </source>
</evidence>